<sequence length="197" mass="21689">MHSMGGVKVALASEMQLLMLSEKEGVHVRVQISPGPAACTQLFSFASLVRLQQIMNALRSLHSDSRILILLSFERASERASRGRSAPSCYVMTRDPSMDGSQSERAFEACRRIRALFDGGVGAASSPSDSWGSTSGLGQDMDDVRRRWRWWTAFLLMPKESANLKAPRDAATGSFTRPLLSSRLCAQSRSPFQPRPP</sequence>
<organism evidence="1 2">
    <name type="scientific">Marchantia polymorpha subsp. ruderalis</name>
    <dbReference type="NCBI Taxonomy" id="1480154"/>
    <lineage>
        <taxon>Eukaryota</taxon>
        <taxon>Viridiplantae</taxon>
        <taxon>Streptophyta</taxon>
        <taxon>Embryophyta</taxon>
        <taxon>Marchantiophyta</taxon>
        <taxon>Marchantiopsida</taxon>
        <taxon>Marchantiidae</taxon>
        <taxon>Marchantiales</taxon>
        <taxon>Marchantiaceae</taxon>
        <taxon>Marchantia</taxon>
    </lineage>
</organism>
<protein>
    <submittedName>
        <fullName evidence="1">Uncharacterized protein</fullName>
    </submittedName>
</protein>
<comment type="caution">
    <text evidence="1">The sequence shown here is derived from an EMBL/GenBank/DDBJ whole genome shotgun (WGS) entry which is preliminary data.</text>
</comment>
<gene>
    <name evidence="1" type="ORF">AXG93_1299s1120</name>
</gene>
<dbReference type="EMBL" id="LVLJ01000396">
    <property type="protein sequence ID" value="OAE34499.1"/>
    <property type="molecule type" value="Genomic_DNA"/>
</dbReference>
<name>A0A176WN53_MARPO</name>
<reference evidence="1" key="1">
    <citation type="submission" date="2016-03" db="EMBL/GenBank/DDBJ databases">
        <title>Mechanisms controlling the formation of the plant cell surface in tip-growing cells are functionally conserved among land plants.</title>
        <authorList>
            <person name="Honkanen S."/>
            <person name="Jones V.A."/>
            <person name="Morieri G."/>
            <person name="Champion C."/>
            <person name="Hetherington A.J."/>
            <person name="Kelly S."/>
            <person name="Saint-Marcoux D."/>
            <person name="Proust H."/>
            <person name="Prescott H."/>
            <person name="Dolan L."/>
        </authorList>
    </citation>
    <scope>NUCLEOTIDE SEQUENCE [LARGE SCALE GENOMIC DNA]</scope>
    <source>
        <tissue evidence="1">Whole gametophyte</tissue>
    </source>
</reference>
<evidence type="ECO:0000313" key="1">
    <source>
        <dbReference type="EMBL" id="OAE34499.1"/>
    </source>
</evidence>
<dbReference type="AlphaFoldDB" id="A0A176WN53"/>
<dbReference type="Proteomes" id="UP000077202">
    <property type="component" value="Unassembled WGS sequence"/>
</dbReference>
<accession>A0A176WN53</accession>
<evidence type="ECO:0000313" key="2">
    <source>
        <dbReference type="Proteomes" id="UP000077202"/>
    </source>
</evidence>
<keyword evidence="2" id="KW-1185">Reference proteome</keyword>
<proteinExistence type="predicted"/>